<dbReference type="PANTHER" id="PTHR31029:SF4">
    <property type="entry name" value="CYCLIN-DEPENDENT KINASE-LIKE PROTEIN"/>
    <property type="match status" value="1"/>
</dbReference>
<dbReference type="OrthoDB" id="1961018at2759"/>
<evidence type="ECO:0000313" key="2">
    <source>
        <dbReference type="EMBL" id="KAH7438349.1"/>
    </source>
</evidence>
<gene>
    <name evidence="2" type="ORF">KP509_04G011400</name>
</gene>
<feature type="region of interest" description="Disordered" evidence="1">
    <location>
        <begin position="46"/>
        <end position="83"/>
    </location>
</feature>
<dbReference type="Proteomes" id="UP000825935">
    <property type="component" value="Chromosome 4"/>
</dbReference>
<dbReference type="AlphaFoldDB" id="A0A8T2V279"/>
<evidence type="ECO:0000313" key="3">
    <source>
        <dbReference type="Proteomes" id="UP000825935"/>
    </source>
</evidence>
<evidence type="ECO:0000256" key="1">
    <source>
        <dbReference type="SAM" id="MobiDB-lite"/>
    </source>
</evidence>
<feature type="compositionally biased region" description="Low complexity" evidence="1">
    <location>
        <begin position="46"/>
        <end position="62"/>
    </location>
</feature>
<comment type="caution">
    <text evidence="2">The sequence shown here is derived from an EMBL/GenBank/DDBJ whole genome shotgun (WGS) entry which is preliminary data.</text>
</comment>
<protein>
    <submittedName>
        <fullName evidence="2">Uncharacterized protein</fullName>
    </submittedName>
</protein>
<name>A0A8T2V279_CERRI</name>
<keyword evidence="3" id="KW-1185">Reference proteome</keyword>
<feature type="region of interest" description="Disordered" evidence="1">
    <location>
        <begin position="1"/>
        <end position="34"/>
    </location>
</feature>
<sequence>MSHRSRGNARRVYGSAESSPRMGPESPLAAGAAAASGHELSFAMEVRSATTASSKAKSSSSAGRRKREGSRKGGSSVKSAIGGNGAFSSSESIISQSDYEKYDGFYEKRRGAMRVITGIFTCWPKSKDSQSGSFQGKSRQLVEAAGGSRVNGLTATALLEQAKAQQEALLETQDASDMWEWHMEQQQALASQEHEMLERTSSVCGGDHLSLPPILGVGGRTDDDEDRSAASPTGRDSPAWGWRRQEEIAGERVLQMFEAAMLRCRWEINTFCRVYMQQIVRVGYSLINTLMEMEPSAVFLKRVHSSYALEARINSALFRCFENDSFDESGLTHIFDPAARAAARLQEFARMRGMDPAEALRMHAPTYEPAFHAFAAAKSEEVLALLPAAALAFRSASQRDRFMDAFLRAAKWAWLLHRLATATTPPATILRVARGHPVDPVYVEAVAVPPIGSCPICPITSLPTVEFMIMPGFIAHRKVFRSRVYQHYMCKR</sequence>
<dbReference type="OMA" id="RWEINTF"/>
<dbReference type="PANTHER" id="PTHR31029">
    <property type="entry name" value="CYCLIN-DEPENDENT KINASE-LIKE PROTEIN"/>
    <property type="match status" value="1"/>
</dbReference>
<accession>A0A8T2V279</accession>
<reference evidence="2" key="1">
    <citation type="submission" date="2021-08" db="EMBL/GenBank/DDBJ databases">
        <title>WGS assembly of Ceratopteris richardii.</title>
        <authorList>
            <person name="Marchant D.B."/>
            <person name="Chen G."/>
            <person name="Jenkins J."/>
            <person name="Shu S."/>
            <person name="Leebens-Mack J."/>
            <person name="Grimwood J."/>
            <person name="Schmutz J."/>
            <person name="Soltis P."/>
            <person name="Soltis D."/>
            <person name="Chen Z.-H."/>
        </authorList>
    </citation>
    <scope>NUCLEOTIDE SEQUENCE</scope>
    <source>
        <strain evidence="2">Whitten #5841</strain>
        <tissue evidence="2">Leaf</tissue>
    </source>
</reference>
<organism evidence="2 3">
    <name type="scientific">Ceratopteris richardii</name>
    <name type="common">Triangle waterfern</name>
    <dbReference type="NCBI Taxonomy" id="49495"/>
    <lineage>
        <taxon>Eukaryota</taxon>
        <taxon>Viridiplantae</taxon>
        <taxon>Streptophyta</taxon>
        <taxon>Embryophyta</taxon>
        <taxon>Tracheophyta</taxon>
        <taxon>Polypodiopsida</taxon>
        <taxon>Polypodiidae</taxon>
        <taxon>Polypodiales</taxon>
        <taxon>Pteridineae</taxon>
        <taxon>Pteridaceae</taxon>
        <taxon>Parkerioideae</taxon>
        <taxon>Ceratopteris</taxon>
    </lineage>
</organism>
<feature type="region of interest" description="Disordered" evidence="1">
    <location>
        <begin position="216"/>
        <end position="242"/>
    </location>
</feature>
<dbReference type="InterPro" id="IPR042316">
    <property type="entry name" value="IRKI-like"/>
</dbReference>
<dbReference type="EMBL" id="CM035409">
    <property type="protein sequence ID" value="KAH7438349.1"/>
    <property type="molecule type" value="Genomic_DNA"/>
</dbReference>
<proteinExistence type="predicted"/>